<dbReference type="GO" id="GO:0043709">
    <property type="term" value="P:cell adhesion involved in single-species biofilm formation"/>
    <property type="evidence" value="ECO:0007669"/>
    <property type="project" value="TreeGrafter"/>
</dbReference>
<protein>
    <submittedName>
        <fullName evidence="2">Fimbrial protein</fullName>
    </submittedName>
</protein>
<dbReference type="SUPFAM" id="SSF49401">
    <property type="entry name" value="Bacterial adhesins"/>
    <property type="match status" value="1"/>
</dbReference>
<dbReference type="PANTHER" id="PTHR33420:SF25">
    <property type="entry name" value="PROTEIN FIMF"/>
    <property type="match status" value="1"/>
</dbReference>
<dbReference type="Pfam" id="PF00419">
    <property type="entry name" value="Fimbrial"/>
    <property type="match status" value="1"/>
</dbReference>
<dbReference type="EMBL" id="PIQI01000027">
    <property type="protein sequence ID" value="PJZ03637.1"/>
    <property type="molecule type" value="Genomic_DNA"/>
</dbReference>
<dbReference type="PANTHER" id="PTHR33420">
    <property type="entry name" value="FIMBRIAL SUBUNIT ELFA-RELATED"/>
    <property type="match status" value="1"/>
</dbReference>
<sequence length="208" mass="23039">MMNMRINSFMKNSAQKFMTLHLCVSIVVMLFSPLALAVFKNGAIESHFGVLRVYGTLTESACYLDMHSADQSIDLGNITTANFHNVGDQGPLIPVSLKLHDCLRNASDPQRERDNVAWSAYQPAVSFSFNGVEDAANPELFQAQGVKGIGLRLKDASFNNMIIGQRGKPVLLQPDDSQVVYYIAAERTRGELRAGNYSANINFRLSYE</sequence>
<proteinExistence type="predicted"/>
<comment type="caution">
    <text evidence="2">The sequence shown here is derived from an EMBL/GenBank/DDBJ whole genome shotgun (WGS) entry which is preliminary data.</text>
</comment>
<evidence type="ECO:0000259" key="1">
    <source>
        <dbReference type="Pfam" id="PF00419"/>
    </source>
</evidence>
<dbReference type="OrthoDB" id="6466218at2"/>
<keyword evidence="3" id="KW-1185">Reference proteome</keyword>
<dbReference type="STRING" id="1076549.HA45_01135"/>
<dbReference type="InterPro" id="IPR000259">
    <property type="entry name" value="Adhesion_dom_fimbrial"/>
</dbReference>
<reference evidence="2 3" key="1">
    <citation type="submission" date="2017-11" db="EMBL/GenBank/DDBJ databases">
        <title>The genome sequence of Pantoea rodasii DSM 26611.</title>
        <authorList>
            <person name="Gao J."/>
            <person name="Mao X."/>
            <person name="Sun J."/>
        </authorList>
    </citation>
    <scope>NUCLEOTIDE SEQUENCE [LARGE SCALE GENOMIC DNA]</scope>
    <source>
        <strain evidence="2 3">DSM 26611</strain>
    </source>
</reference>
<evidence type="ECO:0000313" key="3">
    <source>
        <dbReference type="Proteomes" id="UP000232062"/>
    </source>
</evidence>
<organism evidence="2 3">
    <name type="scientific">Pantoea rodasii</name>
    <dbReference type="NCBI Taxonomy" id="1076549"/>
    <lineage>
        <taxon>Bacteria</taxon>
        <taxon>Pseudomonadati</taxon>
        <taxon>Pseudomonadota</taxon>
        <taxon>Gammaproteobacteria</taxon>
        <taxon>Enterobacterales</taxon>
        <taxon>Erwiniaceae</taxon>
        <taxon>Pantoea</taxon>
    </lineage>
</organism>
<dbReference type="InterPro" id="IPR050263">
    <property type="entry name" value="Bact_Fimbrial_Adh_Pro"/>
</dbReference>
<feature type="domain" description="Fimbrial-type adhesion" evidence="1">
    <location>
        <begin position="53"/>
        <end position="207"/>
    </location>
</feature>
<accession>A0A2M9W7X9</accession>
<name>A0A2M9W7X9_9GAMM</name>
<dbReference type="AlphaFoldDB" id="A0A2M9W7X9"/>
<gene>
    <name evidence="2" type="ORF">PRCB_20515</name>
</gene>
<dbReference type="InterPro" id="IPR008966">
    <property type="entry name" value="Adhesion_dom_sf"/>
</dbReference>
<dbReference type="Gene3D" id="2.60.40.1090">
    <property type="entry name" value="Fimbrial-type adhesion domain"/>
    <property type="match status" value="1"/>
</dbReference>
<dbReference type="RefSeq" id="WP_100703439.1">
    <property type="nucleotide sequence ID" value="NZ_MLFP01000001.1"/>
</dbReference>
<dbReference type="Proteomes" id="UP000232062">
    <property type="component" value="Unassembled WGS sequence"/>
</dbReference>
<dbReference type="InterPro" id="IPR036937">
    <property type="entry name" value="Adhesion_dom_fimbrial_sf"/>
</dbReference>
<dbReference type="GO" id="GO:0009289">
    <property type="term" value="C:pilus"/>
    <property type="evidence" value="ECO:0007669"/>
    <property type="project" value="InterPro"/>
</dbReference>
<evidence type="ECO:0000313" key="2">
    <source>
        <dbReference type="EMBL" id="PJZ03637.1"/>
    </source>
</evidence>